<protein>
    <submittedName>
        <fullName evidence="1">Uncharacterized protein</fullName>
    </submittedName>
</protein>
<dbReference type="Proteomes" id="UP000327468">
    <property type="component" value="Chromosome 24"/>
</dbReference>
<gene>
    <name evidence="1" type="ORF">PHYPO_G00139680</name>
</gene>
<evidence type="ECO:0000313" key="2">
    <source>
        <dbReference type="Proteomes" id="UP000327468"/>
    </source>
</evidence>
<dbReference type="EMBL" id="VFJC01000025">
    <property type="protein sequence ID" value="KAB5528390.1"/>
    <property type="molecule type" value="Genomic_DNA"/>
</dbReference>
<keyword evidence="2" id="KW-1185">Reference proteome</keyword>
<sequence>MNLKNHFCALLDQHAPRLQNLFRKKAARTGKVAEVLDQLFRIYDLQEQVDVHVRRAAVLRALPAYLHEDDSRFLKLWDVNQHINSLEFMQQFIIHLFLCVKY</sequence>
<evidence type="ECO:0000313" key="1">
    <source>
        <dbReference type="EMBL" id="KAB5528390.1"/>
    </source>
</evidence>
<organism evidence="1 2">
    <name type="scientific">Pangasianodon hypophthalmus</name>
    <name type="common">Striped catfish</name>
    <name type="synonym">Helicophagus hypophthalmus</name>
    <dbReference type="NCBI Taxonomy" id="310915"/>
    <lineage>
        <taxon>Eukaryota</taxon>
        <taxon>Metazoa</taxon>
        <taxon>Chordata</taxon>
        <taxon>Craniata</taxon>
        <taxon>Vertebrata</taxon>
        <taxon>Euteleostomi</taxon>
        <taxon>Actinopterygii</taxon>
        <taxon>Neopterygii</taxon>
        <taxon>Teleostei</taxon>
        <taxon>Ostariophysi</taxon>
        <taxon>Siluriformes</taxon>
        <taxon>Pangasiidae</taxon>
        <taxon>Pangasianodon</taxon>
    </lineage>
</organism>
<reference evidence="1 2" key="1">
    <citation type="submission" date="2019-06" db="EMBL/GenBank/DDBJ databases">
        <title>A chromosome-scale genome assembly of the striped catfish, Pangasianodon hypophthalmus.</title>
        <authorList>
            <person name="Wen M."/>
            <person name="Zahm M."/>
            <person name="Roques C."/>
            <person name="Cabau C."/>
            <person name="Klopp C."/>
            <person name="Donnadieu C."/>
            <person name="Jouanno E."/>
            <person name="Avarre J.-C."/>
            <person name="Campet M."/>
            <person name="Ha T.T.T."/>
            <person name="Dugue R."/>
            <person name="Lampietro C."/>
            <person name="Louis A."/>
            <person name="Herpin A."/>
            <person name="Echchiki A."/>
            <person name="Berthelot C."/>
            <person name="Parey E."/>
            <person name="Roest-Crollius H."/>
            <person name="Braasch I."/>
            <person name="Postlethwait J."/>
            <person name="Bobe J."/>
            <person name="Montfort J."/>
            <person name="Bouchez O."/>
            <person name="Begum T."/>
            <person name="Schartl M."/>
            <person name="Guiguen Y."/>
        </authorList>
    </citation>
    <scope>NUCLEOTIDE SEQUENCE [LARGE SCALE GENOMIC DNA]</scope>
    <source>
        <strain evidence="1 2">Indonesia</strain>
        <tissue evidence="1">Blood</tissue>
    </source>
</reference>
<dbReference type="AlphaFoldDB" id="A0A5N5KCR7"/>
<proteinExistence type="predicted"/>
<accession>A0A5N5KCR7</accession>
<name>A0A5N5KCR7_PANHP</name>
<comment type="caution">
    <text evidence="1">The sequence shown here is derived from an EMBL/GenBank/DDBJ whole genome shotgun (WGS) entry which is preliminary data.</text>
</comment>